<evidence type="ECO:0000313" key="1">
    <source>
        <dbReference type="EMBL" id="GIF06834.1"/>
    </source>
</evidence>
<name>A0A919TLV1_9ACTN</name>
<accession>A0A919TLV1</accession>
<organism evidence="1 2">
    <name type="scientific">Actinoplanes siamensis</name>
    <dbReference type="NCBI Taxonomy" id="1223317"/>
    <lineage>
        <taxon>Bacteria</taxon>
        <taxon>Bacillati</taxon>
        <taxon>Actinomycetota</taxon>
        <taxon>Actinomycetes</taxon>
        <taxon>Micromonosporales</taxon>
        <taxon>Micromonosporaceae</taxon>
        <taxon>Actinoplanes</taxon>
    </lineage>
</organism>
<sequence length="76" mass="8046">MTDWHISFPVLAMGALPILPSCKILMHVSPKWRVAVSAVLLTLVSAVAGTRRTGAEPMIIANYGTGTAREAADGVR</sequence>
<comment type="caution">
    <text evidence="1">The sequence shown here is derived from an EMBL/GenBank/DDBJ whole genome shotgun (WGS) entry which is preliminary data.</text>
</comment>
<dbReference type="AlphaFoldDB" id="A0A919TLV1"/>
<dbReference type="EMBL" id="BOMW01000041">
    <property type="protein sequence ID" value="GIF06834.1"/>
    <property type="molecule type" value="Genomic_DNA"/>
</dbReference>
<reference evidence="1" key="1">
    <citation type="submission" date="2021-01" db="EMBL/GenBank/DDBJ databases">
        <title>Whole genome shotgun sequence of Actinoplanes siamensis NBRC 109076.</title>
        <authorList>
            <person name="Komaki H."/>
            <person name="Tamura T."/>
        </authorList>
    </citation>
    <scope>NUCLEOTIDE SEQUENCE</scope>
    <source>
        <strain evidence="1">NBRC 109076</strain>
    </source>
</reference>
<proteinExistence type="predicted"/>
<gene>
    <name evidence="1" type="ORF">Asi03nite_43720</name>
</gene>
<protein>
    <submittedName>
        <fullName evidence="1">Uncharacterized protein</fullName>
    </submittedName>
</protein>
<dbReference type="Proteomes" id="UP000629619">
    <property type="component" value="Unassembled WGS sequence"/>
</dbReference>
<evidence type="ECO:0000313" key="2">
    <source>
        <dbReference type="Proteomes" id="UP000629619"/>
    </source>
</evidence>
<keyword evidence="2" id="KW-1185">Reference proteome</keyword>